<dbReference type="Pfam" id="PF17951">
    <property type="entry name" value="FAS_meander"/>
    <property type="match status" value="1"/>
</dbReference>
<reference evidence="16 17" key="1">
    <citation type="submission" date="2020-03" db="EMBL/GenBank/DDBJ databases">
        <title>Draft Genome Sequence of Cudoniella acicularis.</title>
        <authorList>
            <person name="Buettner E."/>
            <person name="Kellner H."/>
        </authorList>
    </citation>
    <scope>NUCLEOTIDE SEQUENCE [LARGE SCALE GENOMIC DNA]</scope>
    <source>
        <strain evidence="16 17">DSM 108380</strain>
    </source>
</reference>
<evidence type="ECO:0000256" key="2">
    <source>
        <dbReference type="ARBA" id="ARBA00010009"/>
    </source>
</evidence>
<evidence type="ECO:0000256" key="6">
    <source>
        <dbReference type="ARBA" id="ARBA00023002"/>
    </source>
</evidence>
<dbReference type="InterPro" id="IPR013785">
    <property type="entry name" value="Aldolase_TIM"/>
</dbReference>
<dbReference type="Gene3D" id="1.20.930.70">
    <property type="match status" value="1"/>
</dbReference>
<dbReference type="Gene3D" id="6.10.60.10">
    <property type="match status" value="1"/>
</dbReference>
<dbReference type="GO" id="GO:0005835">
    <property type="term" value="C:fatty acid synthase complex"/>
    <property type="evidence" value="ECO:0007669"/>
    <property type="project" value="InterPro"/>
</dbReference>
<dbReference type="FunFam" id="3.20.20.70:FF:000078">
    <property type="entry name" value="Fatty acid synthase beta subunit dehydratase"/>
    <property type="match status" value="1"/>
</dbReference>
<organism evidence="16 17">
    <name type="scientific">Cudoniella acicularis</name>
    <dbReference type="NCBI Taxonomy" id="354080"/>
    <lineage>
        <taxon>Eukaryota</taxon>
        <taxon>Fungi</taxon>
        <taxon>Dikarya</taxon>
        <taxon>Ascomycota</taxon>
        <taxon>Pezizomycotina</taxon>
        <taxon>Leotiomycetes</taxon>
        <taxon>Helotiales</taxon>
        <taxon>Tricladiaceae</taxon>
        <taxon>Cudoniella</taxon>
    </lineage>
</organism>
<feature type="region of interest" description="Disordered" evidence="14">
    <location>
        <begin position="2099"/>
        <end position="2148"/>
    </location>
</feature>
<comment type="catalytic activity">
    <reaction evidence="11">
        <text>a 2,3-saturated acyl-[ACP] + NAD(+) = a (2E)-enoyl-[ACP] + NADH + H(+)</text>
        <dbReference type="Rhea" id="RHEA:10240"/>
        <dbReference type="Rhea" id="RHEA-COMP:9925"/>
        <dbReference type="Rhea" id="RHEA-COMP:9926"/>
        <dbReference type="ChEBI" id="CHEBI:15378"/>
        <dbReference type="ChEBI" id="CHEBI:57540"/>
        <dbReference type="ChEBI" id="CHEBI:57945"/>
        <dbReference type="ChEBI" id="CHEBI:78784"/>
        <dbReference type="ChEBI" id="CHEBI:78785"/>
        <dbReference type="EC" id="1.3.1.9"/>
    </reaction>
</comment>
<gene>
    <name evidence="16" type="ORF">G7Y89_g486</name>
</gene>
<comment type="catalytic activity">
    <reaction evidence="8">
        <text>acetyl-CoA + n malonyl-CoA + 2n NADPH + 4n H(+) = a long-chain-acyl-CoA + n CoA + n CO2 + 2n NADP(+).</text>
        <dbReference type="EC" id="2.3.1.86"/>
    </reaction>
</comment>
<dbReference type="GO" id="GO:0016297">
    <property type="term" value="F:fatty acyl-[ACP] hydrolase activity"/>
    <property type="evidence" value="ECO:0007669"/>
    <property type="project" value="UniProtKB-EC"/>
</dbReference>
<dbReference type="GO" id="GO:0000723">
    <property type="term" value="P:telomere maintenance"/>
    <property type="evidence" value="ECO:0007669"/>
    <property type="project" value="InterPro"/>
</dbReference>
<evidence type="ECO:0000256" key="9">
    <source>
        <dbReference type="ARBA" id="ARBA00048462"/>
    </source>
</evidence>
<dbReference type="SMART" id="SM00827">
    <property type="entry name" value="PKS_AT"/>
    <property type="match status" value="1"/>
</dbReference>
<keyword evidence="5" id="KW-0521">NADP</keyword>
<dbReference type="Gene3D" id="1.20.1050.120">
    <property type="match status" value="1"/>
</dbReference>
<dbReference type="Pfam" id="PF22235">
    <property type="entry name" value="FAS1_thioest_ins"/>
    <property type="match status" value="1"/>
</dbReference>
<evidence type="ECO:0000313" key="16">
    <source>
        <dbReference type="EMBL" id="KAF4637609.1"/>
    </source>
</evidence>
<dbReference type="SUPFAM" id="SSF51412">
    <property type="entry name" value="Inosine monophosphate dehydrogenase (IMPDH)"/>
    <property type="match status" value="1"/>
</dbReference>
<dbReference type="Pfam" id="PF00698">
    <property type="entry name" value="Acyl_transf_1"/>
    <property type="match status" value="1"/>
</dbReference>
<keyword evidence="13" id="KW-0234">DNA repair</keyword>
<dbReference type="GO" id="GO:0004321">
    <property type="term" value="F:fatty-acyl-CoA synthase activity"/>
    <property type="evidence" value="ECO:0007669"/>
    <property type="project" value="UniProtKB-EC"/>
</dbReference>
<comment type="catalytic activity">
    <reaction evidence="9">
        <text>holo-[ACP] + malonyl-CoA = malonyl-[ACP] + CoA</text>
        <dbReference type="Rhea" id="RHEA:41792"/>
        <dbReference type="Rhea" id="RHEA-COMP:9623"/>
        <dbReference type="Rhea" id="RHEA-COMP:9685"/>
        <dbReference type="ChEBI" id="CHEBI:57287"/>
        <dbReference type="ChEBI" id="CHEBI:57384"/>
        <dbReference type="ChEBI" id="CHEBI:64479"/>
        <dbReference type="ChEBI" id="CHEBI:78449"/>
        <dbReference type="EC" id="2.3.1.39"/>
    </reaction>
</comment>
<dbReference type="InterPro" id="IPR040883">
    <property type="entry name" value="FAS_meander"/>
</dbReference>
<dbReference type="Pfam" id="PF01575">
    <property type="entry name" value="MaoC_dehydratas"/>
    <property type="match status" value="1"/>
</dbReference>
<feature type="region of interest" description="Disordered" evidence="14">
    <location>
        <begin position="2925"/>
        <end position="2947"/>
    </location>
</feature>
<dbReference type="Gene3D" id="3.10.129.10">
    <property type="entry name" value="Hotdog Thioesterase"/>
    <property type="match status" value="1"/>
</dbReference>
<dbReference type="SUPFAM" id="SSF52540">
    <property type="entry name" value="P-loop containing nucleoside triphosphate hydrolases"/>
    <property type="match status" value="1"/>
</dbReference>
<dbReference type="Gene3D" id="6.20.240.10">
    <property type="match status" value="1"/>
</dbReference>
<dbReference type="CDD" id="cd03447">
    <property type="entry name" value="FAS_MaoC"/>
    <property type="match status" value="1"/>
</dbReference>
<evidence type="ECO:0000256" key="1">
    <source>
        <dbReference type="ARBA" id="ARBA00001055"/>
    </source>
</evidence>
<dbReference type="InterPro" id="IPR001227">
    <property type="entry name" value="Ac_transferase_dom_sf"/>
</dbReference>
<dbReference type="GO" id="GO:0004312">
    <property type="term" value="F:fatty acid synthase activity"/>
    <property type="evidence" value="ECO:0007669"/>
    <property type="project" value="InterPro"/>
</dbReference>
<keyword evidence="13" id="KW-0067">ATP-binding</keyword>
<keyword evidence="17" id="KW-1185">Reference proteome</keyword>
<evidence type="ECO:0000256" key="7">
    <source>
        <dbReference type="ARBA" id="ARBA00023027"/>
    </source>
</evidence>
<dbReference type="Gene3D" id="3.20.20.70">
    <property type="entry name" value="Aldolase class I"/>
    <property type="match status" value="1"/>
</dbReference>
<dbReference type="SUPFAM" id="SSF52151">
    <property type="entry name" value="FabD/lysophospholipase-like"/>
    <property type="match status" value="2"/>
</dbReference>
<dbReference type="InterPro" id="IPR010285">
    <property type="entry name" value="DNA_helicase_pif1-like_DEAD"/>
</dbReference>
<keyword evidence="13" id="KW-0347">Helicase</keyword>
<dbReference type="GO" id="GO:0004313">
    <property type="term" value="F:[acyl-carrier-protein] S-acetyltransferase activity"/>
    <property type="evidence" value="ECO:0007669"/>
    <property type="project" value="UniProtKB-EC"/>
</dbReference>
<dbReference type="InterPro" id="IPR027417">
    <property type="entry name" value="P-loop_NTPase"/>
</dbReference>
<dbReference type="PANTHER" id="PTHR10982:SF21">
    <property type="entry name" value="FATTY ACID SYNTHASE SUBUNIT BETA"/>
    <property type="match status" value="1"/>
</dbReference>
<keyword evidence="13" id="KW-0547">Nucleotide-binding</keyword>
<keyword evidence="13" id="KW-0227">DNA damage</keyword>
<comment type="catalytic activity">
    <reaction evidence="1">
        <text>a (3R)-hydroxyacyl-[ACP] = a (2E)-enoyl-[ACP] + H2O</text>
        <dbReference type="Rhea" id="RHEA:13097"/>
        <dbReference type="Rhea" id="RHEA-COMP:9925"/>
        <dbReference type="Rhea" id="RHEA-COMP:9945"/>
        <dbReference type="ChEBI" id="CHEBI:15377"/>
        <dbReference type="ChEBI" id="CHEBI:78784"/>
        <dbReference type="ChEBI" id="CHEBI:78827"/>
        <dbReference type="EC" id="4.2.1.59"/>
    </reaction>
</comment>
<dbReference type="Pfam" id="PF17828">
    <property type="entry name" value="FAS_N"/>
    <property type="match status" value="1"/>
</dbReference>
<evidence type="ECO:0000256" key="10">
    <source>
        <dbReference type="ARBA" id="ARBA00048536"/>
    </source>
</evidence>
<dbReference type="GO" id="GO:0006633">
    <property type="term" value="P:fatty acid biosynthetic process"/>
    <property type="evidence" value="ECO:0007669"/>
    <property type="project" value="InterPro"/>
</dbReference>
<evidence type="ECO:0000256" key="4">
    <source>
        <dbReference type="ARBA" id="ARBA00022801"/>
    </source>
</evidence>
<dbReference type="InterPro" id="IPR002539">
    <property type="entry name" value="MaoC-like_dom"/>
</dbReference>
<evidence type="ECO:0000256" key="14">
    <source>
        <dbReference type="SAM" id="MobiDB-lite"/>
    </source>
</evidence>
<comment type="catalytic activity">
    <reaction evidence="10">
        <text>(9Z)-octadecenoyl-[ACP] + H2O = (9Z)-octadecenoate + holo-[ACP] + H(+)</text>
        <dbReference type="Rhea" id="RHEA:15057"/>
        <dbReference type="Rhea" id="RHEA-COMP:9685"/>
        <dbReference type="Rhea" id="RHEA-COMP:9924"/>
        <dbReference type="ChEBI" id="CHEBI:15377"/>
        <dbReference type="ChEBI" id="CHEBI:15378"/>
        <dbReference type="ChEBI" id="CHEBI:30823"/>
        <dbReference type="ChEBI" id="CHEBI:64479"/>
        <dbReference type="ChEBI" id="CHEBI:78783"/>
        <dbReference type="EC" id="3.1.2.14"/>
    </reaction>
</comment>
<name>A0A8H4RX34_9HELO</name>
<dbReference type="Gene3D" id="3.30.70.2430">
    <property type="match status" value="1"/>
</dbReference>
<dbReference type="GO" id="GO:0004318">
    <property type="term" value="F:enoyl-[acyl-carrier-protein] reductase (NADH) activity"/>
    <property type="evidence" value="ECO:0007669"/>
    <property type="project" value="UniProtKB-EC"/>
</dbReference>
<dbReference type="InterPro" id="IPR013565">
    <property type="entry name" value="Fas1/AflB-like_central"/>
</dbReference>
<comment type="cofactor">
    <cofactor evidence="13">
        <name>Mg(2+)</name>
        <dbReference type="ChEBI" id="CHEBI:18420"/>
    </cofactor>
</comment>
<dbReference type="Pfam" id="PF05970">
    <property type="entry name" value="PIF1"/>
    <property type="match status" value="1"/>
</dbReference>
<dbReference type="Pfam" id="PF13452">
    <property type="entry name" value="FAS1_DH_region"/>
    <property type="match status" value="1"/>
</dbReference>
<sequence>MDIVATDIAFAISRPPNSLFVDGSLLRRRRFIITSKTCEDIRSMTVHLSDGCLTCQSTTQITEMPTSCVSSSHVVTPSSDASLADSPHGEELIITLVLTLKNFGFSFPVPEDLYHLASETRDQFLQHINNPTVVVDSFVLQESLLELITDFLDFNAKLIPNWAGTERASRQKLLRVLLDHLEREFLTDGIHTIAARSSDNPERLAKIIRSYYSACDASCRPISLRGSALLSSVSYGYSKLYAVLGGQGITTEYVEELREIHTIYNSYLADYIDTLGEALKSLASHPDVRQFYPDGLDITKWLQYPETTPEVGYLTASPVSFPIIGILQLAHYMVSLKVLGQSPSTFLSHLSGIAGHSQGVVVAIAIAGSNSWSSFIDLSHTAVKILFWIGVIGQQVCSESSPDPKIVSDSVSNDEGIPSPMLSIRGASEAQIQEHIDASNKYLPEDRKISIALANGPQNFVIAGPATSLCGLNARLKQFKVSPEVDQTRIPFKDRKLTLTNHFLPISAPFHSKYLLPAIAILRQRLSHIFLSSNSLHIPVYDTNTGEDLSSLNDENILHRLVYMITVAPVHWLKASAFESATHILDFGPGSSSGIGVVTSHNKQGTGVRVILASALVGKSPQVGYKSELFSSNRDSVVQCKSWARSYCPTLIRTADGQIHIDTRLSRLLHMPPIMVAGMTPTTASWRFVSATINAGYHIELAGGGYNDETTMTAALKNIVSSIPPGRGVNINTIYVNARAIAWQIPLLEKLRAEGVPIDGLTIGAGVPSIEIAQRYINDLGLKHIAFKPSSIRTIKLVIDIAKANPTFPIILQWTGGRAGGHHSFEDFHTPILEVYGRIRDCENIILVAGSGFGSAEDLYPYLTGAWSKTYSYPPMPFDGALFGSRMMTAKEASTSLEAKKKIVEAKGLDDSQWEKTYKGVAGGIITVISEMGEPIHVLATRGMRFWAEMDSIFRMGKDQKVAELEKKSSYIIKRLNEDFQKVWFGKNTAGEAVLLKEMTYREVLLRMIELMYISARGVWIDKSLQILTGDFIRRVEERFVKSIDSRSILPDYADLDAPQVVLDTLVESYPEIQDHIIAPLDIQFFLSLCLRPGKKPVPFVPVLDEHFEFYFKKDSLWQSENLWAVVGNDVGRTQILQGPVAAKHTKTYDEPVRDILDCIKNDLVSSLLKDSYGGEIRTLPVQETLVETTPEAHWPASEDGVSIIESPESVVYTISSTHDDLPSPSSWFRMIAGDQYTWRYALFTSESVISGTKRLQNPIRRICTPSSGLRVIVDSHNEPLKTNITIRIASDSEDTGAIVKARLQGKQNIVVDCIFNATPTRTPSTLRLTFSYHPDADYGPIREISDGFLDSISDFYRSIWFGDEQLDFDAPLTDDFLGGTMTITREAIASFLQATGSSCETYLSCPDQTLYAPLDFGIVIAWKALLKPIFLRAIGGNILKLVHLSNRFKRMKGTCPMRASDKVATYSRIAAVLIQDAGKVVEVHAVITKDEIPVMEVVSQFLYRGKYSDFETTFERKVEAPMQVHLNSRRDVEILKSKPWFQLTSPDSVLLDRTFIFHLETTTRFKTADTFSTVLVTGTVFEKQARGGEYPVASINYTAELSSSNLILRYLKTHGSEVEGQVSLDKAISIHCGGGIALKRPKSSTYAKASGDFNPIHVSNAFALLANLPRTIVHGMHTSSAIGSLLETWIAKGHIGAVRSFAASFVGMVLPDDLIEVELWHTAMINGRKVIKIIAKKTDSGEVVLKGEAEVEQQRAAYLFTGQGSQEQNMGMDLYARSPIARSVWERADKYYSSTYGFEITKIVRDNPKELTVHFGGVNGRRIRQNYILMALQTTDDHGQPKSERVFKDINEDTESYTYRSPKGLLFATQFTQAALTLMELARYKDMETRGLIPDNCNFAGHSLGEFPALAAFAQIMSIEQLVAIVFFRGMAMQVTVKRDEQGFSGYSMCAVNPSRISNLFDERMLCFIIKTIVEETGKLLEIVNFNISNRQYVCAGELLALDCLTEILHYIATQKPNLEWINRPGSGADDETRFLSTIRSITQKTQAKQTVIELKRGTGIIPLEGIDVPFHSTFLRPGVASFREFLASEIDRSNIDDATRRAPLQEVDPNSPLRTRSGRKRAAPTRLEPSRPATRPRIDPNLPDEQREALRTARAAKIATERRERAQVRRETEARDAIDRPPAFISRFDPSQGTYTLGELHHEYEFYQALHFIDEQVLPHKQFPACYVRGDGQLDPLRPVPTTLRTLFTDDSPRAQSGADRRRENLPTGNEVTAILTDEFDGASRRDIVLTVRNPREREPTLAPITDSTTRYSYDKTVNHGPGPVLSNASSTGTAYTPVAESSRLSFTPAIRKNQDKVRADVYKGLYDHLVATDVDLRELGRKVVLPSSFTADAGYAVPNGRAYRRGHLYRAPPYVVGRRPSSDRYGSDGLRTKNFSKRFSPVTVVYEDGYPKYRRRDNGDIFTERRQRLEGVTIGRIYHYNPVSAAYIARGLAEDDHEWYHYFNKAILFTLRLDRSRPCGSESIVRQDDQAISRRIADDMRSRLNVDQEACFQTITQRVTDDPQTAHFYLQGPGGTGKTFLYQTLYHYFRSQGKRVLCVASTGIAALLLPNGQTSHSQFKIPINLNETSVSSISKSSLLAVELRKVDLIIWDEVPMQHKYCFEVVHRLFVDLRSVSDELLFGGVPFLLGGDFAQILPVVPQGLRAEIVKACLQRSFVWPRLDRLYLRTNMRVRNATSPQDQAFIQWISSLSFTPELCGPIELPAYISQTQDVLDLIRKIYPPEILSRSVTDPTTFKGRVILSALNQSVTELNHIILSSFPGPLQTFHSIDSTDLDEGGGCGGTARRALTKYRSTFSPSVKANAERGDFDGQLRTIPRIRLSSGEKDLTFTLTRKQFPFGRKYYKIYLTSGLRIYQEFTDEIRPLSSSSSSPPPPPPPPLLLLPPPPHSLAYPKISSLLPLTLRLPRYKA</sequence>
<evidence type="ECO:0000256" key="8">
    <source>
        <dbReference type="ARBA" id="ARBA00048237"/>
    </source>
</evidence>
<comment type="catalytic activity">
    <reaction evidence="12">
        <text>holo-[ACP] + acetyl-CoA = acetyl-[ACP] + CoA</text>
        <dbReference type="Rhea" id="RHEA:41788"/>
        <dbReference type="Rhea" id="RHEA-COMP:9621"/>
        <dbReference type="Rhea" id="RHEA-COMP:9685"/>
        <dbReference type="ChEBI" id="CHEBI:57287"/>
        <dbReference type="ChEBI" id="CHEBI:57288"/>
        <dbReference type="ChEBI" id="CHEBI:64479"/>
        <dbReference type="ChEBI" id="CHEBI:78446"/>
        <dbReference type="EC" id="2.3.1.38"/>
    </reaction>
</comment>
<dbReference type="InterPro" id="IPR039569">
    <property type="entry name" value="FAS1-like_DH_region"/>
</dbReference>
<protein>
    <recommendedName>
        <fullName evidence="13">ATP-dependent DNA helicase</fullName>
        <ecNumber evidence="13">5.6.2.3</ecNumber>
    </recommendedName>
</protein>
<dbReference type="EC" id="5.6.2.3" evidence="13"/>
<comment type="similarity">
    <text evidence="2">Belongs to the fungal fatty acid synthetase subunit beta family.</text>
</comment>
<dbReference type="InterPro" id="IPR032088">
    <property type="entry name" value="SAT"/>
</dbReference>
<dbReference type="Gene3D" id="3.30.1120.100">
    <property type="match status" value="1"/>
</dbReference>
<dbReference type="PANTHER" id="PTHR10982">
    <property type="entry name" value="MALONYL COA-ACYL CARRIER PROTEIN TRANSACYLASE"/>
    <property type="match status" value="1"/>
</dbReference>
<evidence type="ECO:0000259" key="15">
    <source>
        <dbReference type="SMART" id="SM00827"/>
    </source>
</evidence>
<dbReference type="OrthoDB" id="3592703at2759"/>
<feature type="compositionally biased region" description="Pro residues" evidence="14">
    <location>
        <begin position="2933"/>
        <end position="2947"/>
    </location>
</feature>
<dbReference type="GO" id="GO:0006281">
    <property type="term" value="P:DNA repair"/>
    <property type="evidence" value="ECO:0007669"/>
    <property type="project" value="UniProtKB-KW"/>
</dbReference>
<evidence type="ECO:0000256" key="5">
    <source>
        <dbReference type="ARBA" id="ARBA00022857"/>
    </source>
</evidence>
<dbReference type="GO" id="GO:0019171">
    <property type="term" value="F:(3R)-hydroxyacyl-[acyl-carrier-protein] dehydratase activity"/>
    <property type="evidence" value="ECO:0007669"/>
    <property type="project" value="UniProtKB-EC"/>
</dbReference>
<dbReference type="InterPro" id="IPR050830">
    <property type="entry name" value="Fungal_FAS"/>
</dbReference>
<comment type="similarity">
    <text evidence="13">Belongs to the helicase family.</text>
</comment>
<dbReference type="GO" id="GO:0006310">
    <property type="term" value="P:DNA recombination"/>
    <property type="evidence" value="ECO:0007669"/>
    <property type="project" value="UniProtKB-KW"/>
</dbReference>
<dbReference type="InterPro" id="IPR016035">
    <property type="entry name" value="Acyl_Trfase/lysoPLipase"/>
</dbReference>
<dbReference type="EMBL" id="JAAMPI010000017">
    <property type="protein sequence ID" value="KAF4637609.1"/>
    <property type="molecule type" value="Genomic_DNA"/>
</dbReference>
<dbReference type="Gene3D" id="3.40.50.300">
    <property type="entry name" value="P-loop containing nucleotide triphosphate hydrolases"/>
    <property type="match status" value="1"/>
</dbReference>
<keyword evidence="6" id="KW-0560">Oxidoreductase</keyword>
<comment type="caution">
    <text evidence="16">The sequence shown here is derived from an EMBL/GenBank/DDBJ whole genome shotgun (WGS) entry which is preliminary data.</text>
</comment>
<dbReference type="Pfam" id="PF08354">
    <property type="entry name" value="Fas1-AflB-like_hel"/>
    <property type="match status" value="1"/>
</dbReference>
<evidence type="ECO:0000256" key="3">
    <source>
        <dbReference type="ARBA" id="ARBA00022679"/>
    </source>
</evidence>
<dbReference type="GO" id="GO:0005524">
    <property type="term" value="F:ATP binding"/>
    <property type="evidence" value="ECO:0007669"/>
    <property type="project" value="UniProtKB-KW"/>
</dbReference>
<keyword evidence="4 13" id="KW-0378">Hydrolase</keyword>
<comment type="catalytic activity">
    <reaction evidence="13">
        <text>ATP + H2O = ADP + phosphate + H(+)</text>
        <dbReference type="Rhea" id="RHEA:13065"/>
        <dbReference type="ChEBI" id="CHEBI:15377"/>
        <dbReference type="ChEBI" id="CHEBI:15378"/>
        <dbReference type="ChEBI" id="CHEBI:30616"/>
        <dbReference type="ChEBI" id="CHEBI:43474"/>
        <dbReference type="ChEBI" id="CHEBI:456216"/>
        <dbReference type="EC" id="5.6.2.3"/>
    </reaction>
</comment>
<dbReference type="InterPro" id="IPR029069">
    <property type="entry name" value="HotDog_dom_sf"/>
</dbReference>
<feature type="domain" description="Malonyl-CoA:ACP transacylase (MAT)" evidence="15">
    <location>
        <begin position="263"/>
        <end position="620"/>
    </location>
</feature>
<dbReference type="PRINTS" id="PR01483">
    <property type="entry name" value="FASYNTHASE"/>
</dbReference>
<keyword evidence="7" id="KW-0520">NAD</keyword>
<accession>A0A8H4RX34</accession>
<proteinExistence type="inferred from homology"/>
<evidence type="ECO:0000256" key="13">
    <source>
        <dbReference type="RuleBase" id="RU363044"/>
    </source>
</evidence>
<dbReference type="GO" id="GO:0004314">
    <property type="term" value="F:[acyl-carrier-protein] S-malonyltransferase activity"/>
    <property type="evidence" value="ECO:0007669"/>
    <property type="project" value="UniProtKB-EC"/>
</dbReference>
<dbReference type="Pfam" id="PF16073">
    <property type="entry name" value="SAT"/>
    <property type="match status" value="1"/>
</dbReference>
<dbReference type="SUPFAM" id="SSF54637">
    <property type="entry name" value="Thioesterase/thiol ester dehydrase-isomerase"/>
    <property type="match status" value="2"/>
</dbReference>
<dbReference type="InterPro" id="IPR003965">
    <property type="entry name" value="Fatty_acid_synthase"/>
</dbReference>
<evidence type="ECO:0000313" key="17">
    <source>
        <dbReference type="Proteomes" id="UP000566819"/>
    </source>
</evidence>
<evidence type="ECO:0000256" key="11">
    <source>
        <dbReference type="ARBA" id="ARBA00048572"/>
    </source>
</evidence>
<dbReference type="Gene3D" id="3.40.366.10">
    <property type="entry name" value="Malonyl-Coenzyme A Acyl Carrier Protein, domain 2"/>
    <property type="match status" value="3"/>
</dbReference>
<dbReference type="Proteomes" id="UP000566819">
    <property type="component" value="Unassembled WGS sequence"/>
</dbReference>
<keyword evidence="13" id="KW-0233">DNA recombination</keyword>
<keyword evidence="3" id="KW-0808">Transferase</keyword>
<evidence type="ECO:0000256" key="12">
    <source>
        <dbReference type="ARBA" id="ARBA00048835"/>
    </source>
</evidence>
<dbReference type="FunFam" id="1.20.930.70:FF:000001">
    <property type="entry name" value="Fatty acid synthase beta subunit dehydratase"/>
    <property type="match status" value="1"/>
</dbReference>
<dbReference type="GO" id="GO:0043139">
    <property type="term" value="F:5'-3' DNA helicase activity"/>
    <property type="evidence" value="ECO:0007669"/>
    <property type="project" value="UniProtKB-EC"/>
</dbReference>
<dbReference type="InterPro" id="IPR041099">
    <property type="entry name" value="FAS1_N"/>
</dbReference>
<dbReference type="InterPro" id="IPR014043">
    <property type="entry name" value="Acyl_transferase_dom"/>
</dbReference>